<comment type="caution">
    <text evidence="3">The sequence shown here is derived from an EMBL/GenBank/DDBJ whole genome shotgun (WGS) entry which is preliminary data.</text>
</comment>
<dbReference type="OrthoDB" id="5293583at2"/>
<dbReference type="RefSeq" id="WP_063243778.1">
    <property type="nucleotide sequence ID" value="NZ_LUKF01000014.1"/>
</dbReference>
<evidence type="ECO:0000256" key="2">
    <source>
        <dbReference type="SAM" id="SignalP"/>
    </source>
</evidence>
<feature type="signal peptide" evidence="2">
    <location>
        <begin position="1"/>
        <end position="23"/>
    </location>
</feature>
<feature type="region of interest" description="Disordered" evidence="1">
    <location>
        <begin position="138"/>
        <end position="160"/>
    </location>
</feature>
<name>A0A150WIW2_BDEBC</name>
<sequence>MRLIFLFTISILFSTSLVSAAHAAEKRNQLEELLIWKMSDELKLTPVEEKKFTDIVKSLNRKKADLNHELQVSVEKMQKAANAKSKEDELTKYRKTLQSYGRVGEEEFDKLKPLLGSERMAQYLVIKQDLTNRIKSMLANPESNGKGSKALPSPKLIEEK</sequence>
<evidence type="ECO:0000313" key="4">
    <source>
        <dbReference type="Proteomes" id="UP000075391"/>
    </source>
</evidence>
<dbReference type="AlphaFoldDB" id="A0A150WIW2"/>
<gene>
    <name evidence="3" type="ORF">AZI85_05205</name>
</gene>
<dbReference type="EMBL" id="LUKF01000014">
    <property type="protein sequence ID" value="KYG63429.1"/>
    <property type="molecule type" value="Genomic_DNA"/>
</dbReference>
<organism evidence="3 4">
    <name type="scientific">Bdellovibrio bacteriovorus</name>
    <dbReference type="NCBI Taxonomy" id="959"/>
    <lineage>
        <taxon>Bacteria</taxon>
        <taxon>Pseudomonadati</taxon>
        <taxon>Bdellovibrionota</taxon>
        <taxon>Bdellovibrionia</taxon>
        <taxon>Bdellovibrionales</taxon>
        <taxon>Pseudobdellovibrionaceae</taxon>
        <taxon>Bdellovibrio</taxon>
    </lineage>
</organism>
<protein>
    <recommendedName>
        <fullName evidence="5">Periplasmic heavy metal sensor</fullName>
    </recommendedName>
</protein>
<keyword evidence="2" id="KW-0732">Signal</keyword>
<accession>A0A150WIW2</accession>
<evidence type="ECO:0000256" key="1">
    <source>
        <dbReference type="SAM" id="MobiDB-lite"/>
    </source>
</evidence>
<evidence type="ECO:0000313" key="3">
    <source>
        <dbReference type="EMBL" id="KYG63429.1"/>
    </source>
</evidence>
<feature type="chain" id="PRO_5007572639" description="Periplasmic heavy metal sensor" evidence="2">
    <location>
        <begin position="24"/>
        <end position="160"/>
    </location>
</feature>
<reference evidence="3 4" key="1">
    <citation type="submission" date="2016-03" db="EMBL/GenBank/DDBJ databases">
        <authorList>
            <person name="Ploux O."/>
        </authorList>
    </citation>
    <scope>NUCLEOTIDE SEQUENCE [LARGE SCALE GENOMIC DNA]</scope>
    <source>
        <strain evidence="3 4">BER2</strain>
    </source>
</reference>
<evidence type="ECO:0008006" key="5">
    <source>
        <dbReference type="Google" id="ProtNLM"/>
    </source>
</evidence>
<dbReference type="Proteomes" id="UP000075391">
    <property type="component" value="Unassembled WGS sequence"/>
</dbReference>
<proteinExistence type="predicted"/>